<evidence type="ECO:0000313" key="2">
    <source>
        <dbReference type="EMBL" id="KAG0560739.1"/>
    </source>
</evidence>
<dbReference type="EMBL" id="CM026430">
    <property type="protein sequence ID" value="KAG0560739.1"/>
    <property type="molecule type" value="Genomic_DNA"/>
</dbReference>
<proteinExistence type="predicted"/>
<feature type="signal peptide" evidence="1">
    <location>
        <begin position="1"/>
        <end position="16"/>
    </location>
</feature>
<evidence type="ECO:0000313" key="3">
    <source>
        <dbReference type="Proteomes" id="UP000822688"/>
    </source>
</evidence>
<gene>
    <name evidence="2" type="ORF">KC19_9G009000</name>
</gene>
<keyword evidence="3" id="KW-1185">Reference proteome</keyword>
<name>A0A8T0GR21_CERPU</name>
<feature type="chain" id="PRO_5035782945" description="Secreted protein" evidence="1">
    <location>
        <begin position="17"/>
        <end position="63"/>
    </location>
</feature>
<organism evidence="2 3">
    <name type="scientific">Ceratodon purpureus</name>
    <name type="common">Fire moss</name>
    <name type="synonym">Dicranum purpureum</name>
    <dbReference type="NCBI Taxonomy" id="3225"/>
    <lineage>
        <taxon>Eukaryota</taxon>
        <taxon>Viridiplantae</taxon>
        <taxon>Streptophyta</taxon>
        <taxon>Embryophyta</taxon>
        <taxon>Bryophyta</taxon>
        <taxon>Bryophytina</taxon>
        <taxon>Bryopsida</taxon>
        <taxon>Dicranidae</taxon>
        <taxon>Pseudoditrichales</taxon>
        <taxon>Ditrichaceae</taxon>
        <taxon>Ceratodon</taxon>
    </lineage>
</organism>
<dbReference type="AlphaFoldDB" id="A0A8T0GR21"/>
<sequence length="63" mass="6907">MKTAFVLTVVPQRCLATTLPSYGSYSHCANSSLLPSNSQGCRFQRSKIHVSGTCKSIICKENR</sequence>
<comment type="caution">
    <text evidence="2">The sequence shown here is derived from an EMBL/GenBank/DDBJ whole genome shotgun (WGS) entry which is preliminary data.</text>
</comment>
<evidence type="ECO:0000256" key="1">
    <source>
        <dbReference type="SAM" id="SignalP"/>
    </source>
</evidence>
<accession>A0A8T0GR21</accession>
<reference evidence="2" key="1">
    <citation type="submission" date="2020-06" db="EMBL/GenBank/DDBJ databases">
        <title>WGS assembly of Ceratodon purpureus strain R40.</title>
        <authorList>
            <person name="Carey S.B."/>
            <person name="Jenkins J."/>
            <person name="Shu S."/>
            <person name="Lovell J.T."/>
            <person name="Sreedasyam A."/>
            <person name="Maumus F."/>
            <person name="Tiley G.P."/>
            <person name="Fernandez-Pozo N."/>
            <person name="Barry K."/>
            <person name="Chen C."/>
            <person name="Wang M."/>
            <person name="Lipzen A."/>
            <person name="Daum C."/>
            <person name="Saski C.A."/>
            <person name="Payton A.C."/>
            <person name="Mcbreen J.C."/>
            <person name="Conrad R.E."/>
            <person name="Kollar L.M."/>
            <person name="Olsson S."/>
            <person name="Huttunen S."/>
            <person name="Landis J.B."/>
            <person name="Wickett N.J."/>
            <person name="Johnson M.G."/>
            <person name="Rensing S.A."/>
            <person name="Grimwood J."/>
            <person name="Schmutz J."/>
            <person name="Mcdaniel S.F."/>
        </authorList>
    </citation>
    <scope>NUCLEOTIDE SEQUENCE</scope>
    <source>
        <strain evidence="2">R40</strain>
    </source>
</reference>
<evidence type="ECO:0008006" key="4">
    <source>
        <dbReference type="Google" id="ProtNLM"/>
    </source>
</evidence>
<protein>
    <recommendedName>
        <fullName evidence="4">Secreted protein</fullName>
    </recommendedName>
</protein>
<dbReference type="Proteomes" id="UP000822688">
    <property type="component" value="Chromosome 9"/>
</dbReference>
<keyword evidence="1" id="KW-0732">Signal</keyword>